<comment type="similarity">
    <text evidence="1 5">Belongs to the peptidase S41A family.</text>
</comment>
<dbReference type="Gene3D" id="2.30.42.10">
    <property type="match status" value="1"/>
</dbReference>
<evidence type="ECO:0000313" key="7">
    <source>
        <dbReference type="EMBL" id="QTV06264.1"/>
    </source>
</evidence>
<dbReference type="Gene3D" id="3.90.226.10">
    <property type="entry name" value="2-enoyl-CoA Hydratase, Chain A, domain 1"/>
    <property type="match status" value="1"/>
</dbReference>
<sequence>MNKFFKILNIFLLATILFLVGFLVGKKFDFAFDENDEIVGLKYSSNEQKIRRLVSLIDNEYINNVNSDSLVDEAINFMVGKLDPHSTYLDKEMIKKANEEISGSYVGVGLQYRVLNDTVVVTRMLPGSPNEKLLKFGDRIVAIDEQQVTESNLKKFTTLLKGKKNTDVNIAVIRDNQPISITLKRASVPVPTVVGEHMITKDIGYIKLTRFGEKSGDEVHDALKNLLDSGMKTLVFDLRGNPGGVMRVAEQIADEFLTKDELIVYTKDKSQTKKYIYATNYGLFEKGKVYVLIDESSASSSEIVAGAIQDYGRGTIVGRRSYGKGLVQREINLGDDTRVRLTVANYYTPSGRSIQKPYDKGNQAYAEDIYARLKSGELYNKDSIKVNEKLRYVAPSGKIVYGGGGIIPDEFVALDVTSVSNWLDYNNDAKFYQEFILKQADKTHNLFFFENEKRYIKYFGAGIYRNEFLQMMGVPSDQFNENLGATVDNYIKATLANELFGTRAYLEIWSKEDEMIKRILELENTKS</sequence>
<dbReference type="EMBL" id="CP072842">
    <property type="protein sequence ID" value="QTV06264.1"/>
    <property type="molecule type" value="Genomic_DNA"/>
</dbReference>
<keyword evidence="8" id="KW-1185">Reference proteome</keyword>
<evidence type="ECO:0000256" key="5">
    <source>
        <dbReference type="RuleBase" id="RU004404"/>
    </source>
</evidence>
<dbReference type="InterPro" id="IPR005151">
    <property type="entry name" value="Tail-specific_protease"/>
</dbReference>
<dbReference type="PANTHER" id="PTHR32060:SF30">
    <property type="entry name" value="CARBOXY-TERMINAL PROCESSING PROTEASE CTPA"/>
    <property type="match status" value="1"/>
</dbReference>
<dbReference type="Pfam" id="PF22694">
    <property type="entry name" value="CtpB_N-like"/>
    <property type="match status" value="1"/>
</dbReference>
<dbReference type="SUPFAM" id="SSF52096">
    <property type="entry name" value="ClpP/crotonase"/>
    <property type="match status" value="1"/>
</dbReference>
<accession>A0ABX7XEL7</accession>
<evidence type="ECO:0000256" key="2">
    <source>
        <dbReference type="ARBA" id="ARBA00022670"/>
    </source>
</evidence>
<dbReference type="InterPro" id="IPR001478">
    <property type="entry name" value="PDZ"/>
</dbReference>
<dbReference type="InterPro" id="IPR055210">
    <property type="entry name" value="CtpA/B_N"/>
</dbReference>
<dbReference type="InterPro" id="IPR036034">
    <property type="entry name" value="PDZ_sf"/>
</dbReference>
<evidence type="ECO:0000313" key="8">
    <source>
        <dbReference type="Proteomes" id="UP000672011"/>
    </source>
</evidence>
<proteinExistence type="inferred from homology"/>
<dbReference type="Gene3D" id="3.30.750.44">
    <property type="match status" value="1"/>
</dbReference>
<dbReference type="Pfam" id="PF13180">
    <property type="entry name" value="PDZ_2"/>
    <property type="match status" value="1"/>
</dbReference>
<dbReference type="SMART" id="SM00228">
    <property type="entry name" value="PDZ"/>
    <property type="match status" value="1"/>
</dbReference>
<dbReference type="InterPro" id="IPR004447">
    <property type="entry name" value="Peptidase_S41A"/>
</dbReference>
<gene>
    <name evidence="7" type="ORF">J9309_02720</name>
</gene>
<dbReference type="NCBIfam" id="TIGR00225">
    <property type="entry name" value="prc"/>
    <property type="match status" value="1"/>
</dbReference>
<feature type="domain" description="PDZ" evidence="6">
    <location>
        <begin position="90"/>
        <end position="161"/>
    </location>
</feature>
<dbReference type="Proteomes" id="UP000672011">
    <property type="component" value="Chromosome"/>
</dbReference>
<keyword evidence="2 5" id="KW-0645">Protease</keyword>
<dbReference type="PROSITE" id="PS50106">
    <property type="entry name" value="PDZ"/>
    <property type="match status" value="1"/>
</dbReference>
<dbReference type="Pfam" id="PF03572">
    <property type="entry name" value="Peptidase_S41"/>
    <property type="match status" value="1"/>
</dbReference>
<keyword evidence="4 5" id="KW-0720">Serine protease</keyword>
<dbReference type="SMART" id="SM00245">
    <property type="entry name" value="TSPc"/>
    <property type="match status" value="1"/>
</dbReference>
<dbReference type="PANTHER" id="PTHR32060">
    <property type="entry name" value="TAIL-SPECIFIC PROTEASE"/>
    <property type="match status" value="1"/>
</dbReference>
<reference evidence="7 8" key="1">
    <citation type="journal article" date="2021" name="Int. J. Syst. Evol. Microbiol.">
        <title>Faecalibacter bovis sp. nov., isolated from cow faeces.</title>
        <authorList>
            <person name="Li F."/>
            <person name="Zhao W."/>
            <person name="Hong Q."/>
            <person name="Shao Q."/>
            <person name="Song J."/>
            <person name="Yang S."/>
        </authorList>
    </citation>
    <scope>NUCLEOTIDE SEQUENCE [LARGE SCALE GENOMIC DNA]</scope>
    <source>
        <strain evidence="7 8">ZY171143</strain>
    </source>
</reference>
<evidence type="ECO:0000256" key="4">
    <source>
        <dbReference type="ARBA" id="ARBA00022825"/>
    </source>
</evidence>
<dbReference type="InterPro" id="IPR029045">
    <property type="entry name" value="ClpP/crotonase-like_dom_sf"/>
</dbReference>
<name>A0ABX7XEL7_9FLAO</name>
<protein>
    <submittedName>
        <fullName evidence="7">S41 family peptidase</fullName>
    </submittedName>
</protein>
<reference evidence="8" key="2">
    <citation type="submission" date="2021-04" db="EMBL/GenBank/DDBJ databases">
        <title>Taxonomy of Flavobacteriaceae bacterium ZY171143.</title>
        <authorList>
            <person name="Li F."/>
        </authorList>
    </citation>
    <scope>NUCLEOTIDE SEQUENCE [LARGE SCALE GENOMIC DNA]</scope>
    <source>
        <strain evidence="8">ZY171143</strain>
    </source>
</reference>
<evidence type="ECO:0000256" key="1">
    <source>
        <dbReference type="ARBA" id="ARBA00009179"/>
    </source>
</evidence>
<evidence type="ECO:0000259" key="6">
    <source>
        <dbReference type="PROSITE" id="PS50106"/>
    </source>
</evidence>
<dbReference type="CDD" id="cd07560">
    <property type="entry name" value="Peptidase_S41_CPP"/>
    <property type="match status" value="1"/>
</dbReference>
<evidence type="ECO:0000256" key="3">
    <source>
        <dbReference type="ARBA" id="ARBA00022801"/>
    </source>
</evidence>
<dbReference type="SUPFAM" id="SSF50156">
    <property type="entry name" value="PDZ domain-like"/>
    <property type="match status" value="1"/>
</dbReference>
<organism evidence="7 8">
    <name type="scientific">Faecalibacter bovis</name>
    <dbReference type="NCBI Taxonomy" id="2898187"/>
    <lineage>
        <taxon>Bacteria</taxon>
        <taxon>Pseudomonadati</taxon>
        <taxon>Bacteroidota</taxon>
        <taxon>Flavobacteriia</taxon>
        <taxon>Flavobacteriales</taxon>
        <taxon>Weeksellaceae</taxon>
        <taxon>Faecalibacter</taxon>
    </lineage>
</organism>
<keyword evidence="3 5" id="KW-0378">Hydrolase</keyword>